<sequence length="254" mass="28878">MFPLRFLIIFYCINKQLTKVQIIIDAISDSTIKNNDSSSLIEKETKLGDFSSFEFTPHAWQPMEKDRDIELQKGRHNRYKRYKKLQKFIVPLLMGVLVAKLIFIPLMLKMLTAISTSALVMSKIALVATGFVALKWIFTGSVKEDTRFDLIYLPQSNKAAPFRHGGNRDDQAWDASEVLEIQPYKKTKHKYIPVIMKDDTKYSGGGTKDSYAQNNYYGNAGSEMNLYKDTLLLLSLNCLIARPIGCSARPVAYA</sequence>
<accession>A0A1A9W5N4</accession>
<dbReference type="Proteomes" id="UP000091820">
    <property type="component" value="Unassembled WGS sequence"/>
</dbReference>
<dbReference type="InterPro" id="IPR012464">
    <property type="entry name" value="DUF1676"/>
</dbReference>
<reference evidence="3" key="1">
    <citation type="submission" date="2014-03" db="EMBL/GenBank/DDBJ databases">
        <authorList>
            <person name="Aksoy S."/>
            <person name="Warren W."/>
            <person name="Wilson R.K."/>
        </authorList>
    </citation>
    <scope>NUCLEOTIDE SEQUENCE [LARGE SCALE GENOMIC DNA]</scope>
    <source>
        <strain evidence="3">IAEA</strain>
    </source>
</reference>
<dbReference type="GO" id="GO:0016020">
    <property type="term" value="C:membrane"/>
    <property type="evidence" value="ECO:0007669"/>
    <property type="project" value="TreeGrafter"/>
</dbReference>
<proteinExistence type="predicted"/>
<evidence type="ECO:0000256" key="1">
    <source>
        <dbReference type="SAM" id="Phobius"/>
    </source>
</evidence>
<evidence type="ECO:0000313" key="3">
    <source>
        <dbReference type="Proteomes" id="UP000091820"/>
    </source>
</evidence>
<reference evidence="2" key="2">
    <citation type="submission" date="2020-05" db="UniProtKB">
        <authorList>
            <consortium name="EnsemblMetazoa"/>
        </authorList>
    </citation>
    <scope>IDENTIFICATION</scope>
    <source>
        <strain evidence="2">IAEA</strain>
    </source>
</reference>
<feature type="transmembrane region" description="Helical" evidence="1">
    <location>
        <begin position="114"/>
        <end position="138"/>
    </location>
</feature>
<dbReference type="PANTHER" id="PTHR21879:SF22">
    <property type="entry name" value="FI03362P-RELATED"/>
    <property type="match status" value="1"/>
</dbReference>
<dbReference type="Pfam" id="PF07898">
    <property type="entry name" value="DUF1676"/>
    <property type="match status" value="1"/>
</dbReference>
<dbReference type="AlphaFoldDB" id="A0A1A9W5N4"/>
<protein>
    <submittedName>
        <fullName evidence="2">Uncharacterized protein</fullName>
    </submittedName>
</protein>
<keyword evidence="1" id="KW-0472">Membrane</keyword>
<keyword evidence="1" id="KW-0812">Transmembrane</keyword>
<name>A0A1A9W5N4_9MUSC</name>
<feature type="transmembrane region" description="Helical" evidence="1">
    <location>
        <begin position="88"/>
        <end position="108"/>
    </location>
</feature>
<evidence type="ECO:0000313" key="2">
    <source>
        <dbReference type="EnsemblMetazoa" id="GBRI007144-PA"/>
    </source>
</evidence>
<dbReference type="VEuPathDB" id="VectorBase:GBRI007144"/>
<dbReference type="EnsemblMetazoa" id="GBRI007144-RA">
    <property type="protein sequence ID" value="GBRI007144-PA"/>
    <property type="gene ID" value="GBRI007144"/>
</dbReference>
<keyword evidence="1" id="KW-1133">Transmembrane helix</keyword>
<keyword evidence="3" id="KW-1185">Reference proteome</keyword>
<organism evidence="2 3">
    <name type="scientific">Glossina brevipalpis</name>
    <dbReference type="NCBI Taxonomy" id="37001"/>
    <lineage>
        <taxon>Eukaryota</taxon>
        <taxon>Metazoa</taxon>
        <taxon>Ecdysozoa</taxon>
        <taxon>Arthropoda</taxon>
        <taxon>Hexapoda</taxon>
        <taxon>Insecta</taxon>
        <taxon>Pterygota</taxon>
        <taxon>Neoptera</taxon>
        <taxon>Endopterygota</taxon>
        <taxon>Diptera</taxon>
        <taxon>Brachycera</taxon>
        <taxon>Muscomorpha</taxon>
        <taxon>Hippoboscoidea</taxon>
        <taxon>Glossinidae</taxon>
        <taxon>Glossina</taxon>
    </lineage>
</organism>
<dbReference type="PANTHER" id="PTHR21879">
    <property type="entry name" value="FI03362P-RELATED-RELATED"/>
    <property type="match status" value="1"/>
</dbReference>